<gene>
    <name evidence="1" type="ORF">apy_06490</name>
</gene>
<evidence type="ECO:0000313" key="1">
    <source>
        <dbReference type="EMBL" id="GBF08924.1"/>
    </source>
</evidence>
<sequence length="241" mass="28067">MEEYYIKIKLTKEEFERLREQARRHGFASVTDYVRWLLAQHAEGREAPASGVAPEALKSLLASLERRIMDLLNPYTGKIDEINLKLSRIIEMIETLEPARMDELDRGLQEYREARPAAREQRKYDRGEYRGDAIARLREEGILFQDEAGWIRSPQRFFASLEKRGAVVLNIEGKYVAVDKEYWERFRSILEELDVSDSIAAERIIAEKLGERAGRLFREMVRAGIAVFDEDKGSWILYLPP</sequence>
<comment type="caution">
    <text evidence="1">The sequence shown here is derived from an EMBL/GenBank/DDBJ whole genome shotgun (WGS) entry which is preliminary data.</text>
</comment>
<dbReference type="RefSeq" id="WP_131159946.1">
    <property type="nucleotide sequence ID" value="NZ_BDMD01000036.1"/>
</dbReference>
<name>A0A401H932_AERPX</name>
<dbReference type="AlphaFoldDB" id="A0A401H932"/>
<accession>A0A401H932</accession>
<dbReference type="Proteomes" id="UP000291213">
    <property type="component" value="Unassembled WGS sequence"/>
</dbReference>
<protein>
    <submittedName>
        <fullName evidence="1">Uncharacterized protein</fullName>
    </submittedName>
</protein>
<reference evidence="1 2" key="1">
    <citation type="submission" date="2017-02" db="EMBL/GenBank/DDBJ databases">
        <title>isolation and characterization of a novel temperate virus Aeropyrum globular virus 1 infecting hyperthermophilic archaeon Aeropyrum.</title>
        <authorList>
            <person name="Yumiya M."/>
            <person name="Yoshida T."/>
            <person name="Sako Y."/>
        </authorList>
    </citation>
    <scope>NUCLEOTIDE SEQUENCE [LARGE SCALE GENOMIC DNA]</scope>
    <source>
        <strain evidence="1 2">YK1-12-2013</strain>
    </source>
</reference>
<evidence type="ECO:0000313" key="2">
    <source>
        <dbReference type="Proteomes" id="UP000291213"/>
    </source>
</evidence>
<dbReference type="EMBL" id="BDMD01000036">
    <property type="protein sequence ID" value="GBF08924.1"/>
    <property type="molecule type" value="Genomic_DNA"/>
</dbReference>
<organism evidence="1 2">
    <name type="scientific">Aeropyrum pernix</name>
    <dbReference type="NCBI Taxonomy" id="56636"/>
    <lineage>
        <taxon>Archaea</taxon>
        <taxon>Thermoproteota</taxon>
        <taxon>Thermoprotei</taxon>
        <taxon>Desulfurococcales</taxon>
        <taxon>Desulfurococcaceae</taxon>
        <taxon>Aeropyrum</taxon>
    </lineage>
</organism>
<proteinExistence type="predicted"/>
<dbReference type="OrthoDB" id="42408at2157"/>